<dbReference type="OrthoDB" id="9814546at2"/>
<keyword evidence="3" id="KW-0998">Cell outer membrane</keyword>
<name>A0A4T3F3K5_9SPHN</name>
<dbReference type="InterPro" id="IPR036737">
    <property type="entry name" value="OmpA-like_sf"/>
</dbReference>
<evidence type="ECO:0000259" key="6">
    <source>
        <dbReference type="PROSITE" id="PS51123"/>
    </source>
</evidence>
<dbReference type="InterPro" id="IPR006665">
    <property type="entry name" value="OmpA-like"/>
</dbReference>
<dbReference type="Proteomes" id="UP000309389">
    <property type="component" value="Unassembled WGS sequence"/>
</dbReference>
<evidence type="ECO:0000256" key="2">
    <source>
        <dbReference type="ARBA" id="ARBA00023136"/>
    </source>
</evidence>
<evidence type="ECO:0000256" key="5">
    <source>
        <dbReference type="SAM" id="MobiDB-lite"/>
    </source>
</evidence>
<sequence length="221" mass="23276">MRRTKGPSQLPWRDAMTRIPAIILSATSFLALSACELRRDGDAPVDPEANEAPGDPAVTPTAEPEPEETPAVSIIRDEAPPADEPEPVEPLTVTVPFADGGNDMDAAALAALREVLESDALREGWPVILRGHTDSSGNDSANLRASRSRAEAVAAWLVERGVDDDRITVIAFGEQNPIAPNARPDGSPNEAGRARNRRVDIEIAPVTLPPAGAASGSNDDA</sequence>
<evidence type="ECO:0000313" key="7">
    <source>
        <dbReference type="EMBL" id="TIX49230.1"/>
    </source>
</evidence>
<evidence type="ECO:0000256" key="4">
    <source>
        <dbReference type="PROSITE-ProRule" id="PRU00473"/>
    </source>
</evidence>
<gene>
    <name evidence="7" type="ORF">E5222_16110</name>
</gene>
<keyword evidence="8" id="KW-1185">Reference proteome</keyword>
<dbReference type="InterPro" id="IPR050330">
    <property type="entry name" value="Bact_OuterMem_StrucFunc"/>
</dbReference>
<dbReference type="SUPFAM" id="SSF103088">
    <property type="entry name" value="OmpA-like"/>
    <property type="match status" value="1"/>
</dbReference>
<dbReference type="PANTHER" id="PTHR30329">
    <property type="entry name" value="STATOR ELEMENT OF FLAGELLAR MOTOR COMPLEX"/>
    <property type="match status" value="1"/>
</dbReference>
<evidence type="ECO:0000313" key="8">
    <source>
        <dbReference type="Proteomes" id="UP000309389"/>
    </source>
</evidence>
<feature type="region of interest" description="Disordered" evidence="5">
    <location>
        <begin position="40"/>
        <end position="99"/>
    </location>
</feature>
<keyword evidence="2 4" id="KW-0472">Membrane</keyword>
<evidence type="ECO:0000256" key="3">
    <source>
        <dbReference type="ARBA" id="ARBA00023237"/>
    </source>
</evidence>
<protein>
    <submittedName>
        <fullName evidence="7">OmpA family protein</fullName>
    </submittedName>
</protein>
<dbReference type="PRINTS" id="PR01021">
    <property type="entry name" value="OMPADOMAIN"/>
</dbReference>
<reference evidence="7 8" key="1">
    <citation type="submission" date="2019-04" db="EMBL/GenBank/DDBJ databases">
        <title>Altererythrobacter aquimixticola sp. nov., isolated from sediment of junction between the ocean and a freshwater spring.</title>
        <authorList>
            <person name="Yoon J.-H."/>
        </authorList>
    </citation>
    <scope>NUCLEOTIDE SEQUENCE [LARGE SCALE GENOMIC DNA]</scope>
    <source>
        <strain evidence="7 8">SSKS-13</strain>
    </source>
</reference>
<dbReference type="PROSITE" id="PS51123">
    <property type="entry name" value="OMPA_2"/>
    <property type="match status" value="1"/>
</dbReference>
<comment type="subcellular location">
    <subcellularLocation>
        <location evidence="1">Cell outer membrane</location>
    </subcellularLocation>
</comment>
<dbReference type="InterPro" id="IPR006664">
    <property type="entry name" value="OMP_bac"/>
</dbReference>
<proteinExistence type="predicted"/>
<comment type="caution">
    <text evidence="7">The sequence shown here is derived from an EMBL/GenBank/DDBJ whole genome shotgun (WGS) entry which is preliminary data.</text>
</comment>
<dbReference type="CDD" id="cd07185">
    <property type="entry name" value="OmpA_C-like"/>
    <property type="match status" value="1"/>
</dbReference>
<feature type="region of interest" description="Disordered" evidence="5">
    <location>
        <begin position="176"/>
        <end position="198"/>
    </location>
</feature>
<dbReference type="EMBL" id="SSHH01000004">
    <property type="protein sequence ID" value="TIX49230.1"/>
    <property type="molecule type" value="Genomic_DNA"/>
</dbReference>
<dbReference type="Gene3D" id="3.30.1330.60">
    <property type="entry name" value="OmpA-like domain"/>
    <property type="match status" value="1"/>
</dbReference>
<dbReference type="AlphaFoldDB" id="A0A4T3F3K5"/>
<organism evidence="7 8">
    <name type="scientific">Alteraurantiacibacter aquimixticola</name>
    <dbReference type="NCBI Taxonomy" id="2489173"/>
    <lineage>
        <taxon>Bacteria</taxon>
        <taxon>Pseudomonadati</taxon>
        <taxon>Pseudomonadota</taxon>
        <taxon>Alphaproteobacteria</taxon>
        <taxon>Sphingomonadales</taxon>
        <taxon>Erythrobacteraceae</taxon>
        <taxon>Alteraurantiacibacter</taxon>
    </lineage>
</organism>
<accession>A0A4T3F3K5</accession>
<dbReference type="GO" id="GO:0009279">
    <property type="term" value="C:cell outer membrane"/>
    <property type="evidence" value="ECO:0007669"/>
    <property type="project" value="UniProtKB-SubCell"/>
</dbReference>
<dbReference type="PANTHER" id="PTHR30329:SF21">
    <property type="entry name" value="LIPOPROTEIN YIAD-RELATED"/>
    <property type="match status" value="1"/>
</dbReference>
<evidence type="ECO:0000256" key="1">
    <source>
        <dbReference type="ARBA" id="ARBA00004442"/>
    </source>
</evidence>
<dbReference type="Pfam" id="PF00691">
    <property type="entry name" value="OmpA"/>
    <property type="match status" value="1"/>
</dbReference>
<feature type="domain" description="OmpA-like" evidence="6">
    <location>
        <begin position="84"/>
        <end position="207"/>
    </location>
</feature>
<dbReference type="PROSITE" id="PS51257">
    <property type="entry name" value="PROKAR_LIPOPROTEIN"/>
    <property type="match status" value="1"/>
</dbReference>